<comment type="caution">
    <text evidence="1">The sequence shown here is derived from an EMBL/GenBank/DDBJ whole genome shotgun (WGS) entry which is preliminary data.</text>
</comment>
<protein>
    <submittedName>
        <fullName evidence="1">Uncharacterized protein</fullName>
    </submittedName>
</protein>
<reference evidence="1" key="1">
    <citation type="submission" date="2021-01" db="EMBL/GenBank/DDBJ databases">
        <title>Whole genome shotgun sequence of Virgisporangium aurantiacum NBRC 16421.</title>
        <authorList>
            <person name="Komaki H."/>
            <person name="Tamura T."/>
        </authorList>
    </citation>
    <scope>NUCLEOTIDE SEQUENCE</scope>
    <source>
        <strain evidence="1">NBRC 16421</strain>
    </source>
</reference>
<evidence type="ECO:0000313" key="1">
    <source>
        <dbReference type="EMBL" id="GIJ64900.1"/>
    </source>
</evidence>
<proteinExistence type="predicted"/>
<dbReference type="Proteomes" id="UP000612585">
    <property type="component" value="Unassembled WGS sequence"/>
</dbReference>
<organism evidence="1 2">
    <name type="scientific">Virgisporangium aurantiacum</name>
    <dbReference type="NCBI Taxonomy" id="175570"/>
    <lineage>
        <taxon>Bacteria</taxon>
        <taxon>Bacillati</taxon>
        <taxon>Actinomycetota</taxon>
        <taxon>Actinomycetes</taxon>
        <taxon>Micromonosporales</taxon>
        <taxon>Micromonosporaceae</taxon>
        <taxon>Virgisporangium</taxon>
    </lineage>
</organism>
<evidence type="ECO:0000313" key="2">
    <source>
        <dbReference type="Proteomes" id="UP000612585"/>
    </source>
</evidence>
<dbReference type="RefSeq" id="WP_204014689.1">
    <property type="nucleotide sequence ID" value="NZ_BOPG01000136.1"/>
</dbReference>
<sequence>MVPEWLMSVVAAGGSAFVGAVATDTWTGARAAMGRLFGRGGPRRQEIAEQLADRTAAEIEAAPADRQAEVRERWAARWQDRLADLVAEYPDLGDELQAWTEQLRAELPAAQQTWVNTFIARDNAVQYNAPGGTITVTNTGGDRPTT</sequence>
<accession>A0A8J4E799</accession>
<name>A0A8J4E799_9ACTN</name>
<gene>
    <name evidence="1" type="ORF">Vau01_124160</name>
</gene>
<dbReference type="AlphaFoldDB" id="A0A8J4E799"/>
<dbReference type="EMBL" id="BOPG01000136">
    <property type="protein sequence ID" value="GIJ64900.1"/>
    <property type="molecule type" value="Genomic_DNA"/>
</dbReference>
<keyword evidence="2" id="KW-1185">Reference proteome</keyword>